<dbReference type="Gene3D" id="3.90.930.1">
    <property type="match status" value="1"/>
</dbReference>
<organism evidence="2 3">
    <name type="scientific">Helicobacter magdeburgensis</name>
    <dbReference type="NCBI Taxonomy" id="471858"/>
    <lineage>
        <taxon>Bacteria</taxon>
        <taxon>Pseudomonadati</taxon>
        <taxon>Campylobacterota</taxon>
        <taxon>Epsilonproteobacteria</taxon>
        <taxon>Campylobacterales</taxon>
        <taxon>Helicobacteraceae</taxon>
        <taxon>Helicobacter</taxon>
    </lineage>
</organism>
<dbReference type="EMBL" id="JRPE02000005">
    <property type="protein sequence ID" value="TLD92566.1"/>
    <property type="molecule type" value="Genomic_DNA"/>
</dbReference>
<reference evidence="2 3" key="1">
    <citation type="journal article" date="2014" name="Genome Announc.">
        <title>Draft genome sequences of eight enterohepatic helicobacter species isolated from both laboratory and wild rodents.</title>
        <authorList>
            <person name="Sheh A."/>
            <person name="Shen Z."/>
            <person name="Fox J.G."/>
        </authorList>
    </citation>
    <scope>NUCLEOTIDE SEQUENCE [LARGE SCALE GENOMIC DNA]</scope>
    <source>
        <strain evidence="2 3">MIT 96-1001</strain>
    </source>
</reference>
<sequence length="202" mass="23707">MIKNVIKRIFLALSVVFAFTTLAAQSEANELELRISYTGSKDSPITIKTQYCKGTTLKCGKQIKIAPNGVVIFRANYINDKYNGLVRSYYLNGKLKESREYIEGKETNTRTLYYESGKIESSQMYVDNKREGEGKKYYESGKVKEQFFYKNDMREGVRQEFDKYEKLTFETMYKQGRKQWVKQYDTKGNVINETSCRWNPCY</sequence>
<evidence type="ECO:0000256" key="1">
    <source>
        <dbReference type="SAM" id="SignalP"/>
    </source>
</evidence>
<keyword evidence="3" id="KW-1185">Reference proteome</keyword>
<comment type="caution">
    <text evidence="2">The sequence shown here is derived from an EMBL/GenBank/DDBJ whole genome shotgun (WGS) entry which is preliminary data.</text>
</comment>
<dbReference type="SUPFAM" id="SSF82185">
    <property type="entry name" value="Histone H3 K4-specific methyltransferase SET7/9 N-terminal domain"/>
    <property type="match status" value="1"/>
</dbReference>
<feature type="chain" id="PRO_5020362277" evidence="1">
    <location>
        <begin position="24"/>
        <end position="202"/>
    </location>
</feature>
<dbReference type="AlphaFoldDB" id="A0A4U8SZT2"/>
<dbReference type="Pfam" id="PF07661">
    <property type="entry name" value="MORN_2"/>
    <property type="match status" value="3"/>
</dbReference>
<gene>
    <name evidence="2" type="ORF">LS74_004320</name>
</gene>
<dbReference type="InterPro" id="IPR011652">
    <property type="entry name" value="MORN_2"/>
</dbReference>
<keyword evidence="1" id="KW-0732">Signal</keyword>
<feature type="signal peptide" evidence="1">
    <location>
        <begin position="1"/>
        <end position="23"/>
    </location>
</feature>
<name>A0A4U8SZT2_9HELI</name>
<dbReference type="Proteomes" id="UP000029921">
    <property type="component" value="Unassembled WGS sequence"/>
</dbReference>
<evidence type="ECO:0000313" key="3">
    <source>
        <dbReference type="Proteomes" id="UP000029921"/>
    </source>
</evidence>
<accession>A0A4U8SZT2</accession>
<protein>
    <submittedName>
        <fullName evidence="2">Toxin-antitoxin system YwqK family antitoxin</fullName>
    </submittedName>
</protein>
<dbReference type="RefSeq" id="WP_034585818.1">
    <property type="nucleotide sequence ID" value="NZ_JRPE02000005.1"/>
</dbReference>
<proteinExistence type="predicted"/>
<evidence type="ECO:0000313" key="2">
    <source>
        <dbReference type="EMBL" id="TLD92566.1"/>
    </source>
</evidence>